<proteinExistence type="inferred from homology"/>
<dbReference type="InterPro" id="IPR012941">
    <property type="entry name" value="Phe_hydrox_C_dim_dom"/>
</dbReference>
<dbReference type="SUPFAM" id="SSF52833">
    <property type="entry name" value="Thioredoxin-like"/>
    <property type="match status" value="1"/>
</dbReference>
<dbReference type="InterPro" id="IPR050641">
    <property type="entry name" value="RIFMO-like"/>
</dbReference>
<feature type="domain" description="Phenol hydroxylase-like C-terminal dimerisation" evidence="7">
    <location>
        <begin position="447"/>
        <end position="638"/>
    </location>
</feature>
<organism evidence="8 9">
    <name type="scientific">Bradyrhizobium diazoefficiens SEMIA 5080</name>
    <dbReference type="NCBI Taxonomy" id="754504"/>
    <lineage>
        <taxon>Bacteria</taxon>
        <taxon>Pseudomonadati</taxon>
        <taxon>Pseudomonadota</taxon>
        <taxon>Alphaproteobacteria</taxon>
        <taxon>Hyphomicrobiales</taxon>
        <taxon>Nitrobacteraceae</taxon>
        <taxon>Bradyrhizobium</taxon>
    </lineage>
</organism>
<evidence type="ECO:0000256" key="4">
    <source>
        <dbReference type="ARBA" id="ARBA00022827"/>
    </source>
</evidence>
<gene>
    <name evidence="8" type="ORF">BJA5080_04462</name>
</gene>
<evidence type="ECO:0000313" key="8">
    <source>
        <dbReference type="EMBL" id="KGJ69775.1"/>
    </source>
</evidence>
<dbReference type="Gene3D" id="3.30.9.10">
    <property type="entry name" value="D-Amino Acid Oxidase, subunit A, domain 2"/>
    <property type="match status" value="1"/>
</dbReference>
<dbReference type="Pfam" id="PF01494">
    <property type="entry name" value="FAD_binding_3"/>
    <property type="match status" value="1"/>
</dbReference>
<comment type="cofactor">
    <cofactor evidence="1">
        <name>FAD</name>
        <dbReference type="ChEBI" id="CHEBI:57692"/>
    </cofactor>
</comment>
<comment type="similarity">
    <text evidence="2">Belongs to the PheA/TfdB FAD monooxygenase family.</text>
</comment>
<dbReference type="Gene3D" id="3.50.50.60">
    <property type="entry name" value="FAD/NAD(P)-binding domain"/>
    <property type="match status" value="1"/>
</dbReference>
<evidence type="ECO:0000256" key="1">
    <source>
        <dbReference type="ARBA" id="ARBA00001974"/>
    </source>
</evidence>
<keyword evidence="5" id="KW-0560">Oxidoreductase</keyword>
<dbReference type="NCBIfam" id="NF006144">
    <property type="entry name" value="PRK08294.1"/>
    <property type="match status" value="1"/>
</dbReference>
<dbReference type="PANTHER" id="PTHR43004">
    <property type="entry name" value="TRK SYSTEM POTASSIUM UPTAKE PROTEIN"/>
    <property type="match status" value="1"/>
</dbReference>
<dbReference type="GO" id="GO:0071949">
    <property type="term" value="F:FAD binding"/>
    <property type="evidence" value="ECO:0007669"/>
    <property type="project" value="InterPro"/>
</dbReference>
<comment type="caution">
    <text evidence="8">The sequence shown here is derived from an EMBL/GenBank/DDBJ whole genome shotgun (WGS) entry which is preliminary data.</text>
</comment>
<dbReference type="RefSeq" id="WP_028171190.1">
    <property type="nucleotide sequence ID" value="NZ_ADOU02000004.1"/>
</dbReference>
<reference evidence="8 9" key="1">
    <citation type="journal article" date="2014" name="BMC Genomics">
        <title>Comparative genomics of Bradyrhizobium japonicum CPAC 15 and Bradyrhizobium diazoefficiens CPAC 7: elite model strains for understanding symbiotic performance with soybean.</title>
        <authorList>
            <person name="Siqueira A.F."/>
            <person name="Ormeno-Orrillo E."/>
            <person name="Souza R.C."/>
            <person name="Rodrigues E.P."/>
            <person name="Almeida L.G."/>
            <person name="Barcellos F.G."/>
            <person name="Batista J.S."/>
            <person name="Nakatami A.S."/>
            <person name="Martinez-Romero E."/>
            <person name="Vasconcelos A.T."/>
            <person name="Hungria M."/>
        </authorList>
    </citation>
    <scope>NUCLEOTIDE SEQUENCE [LARGE SCALE GENOMIC DNA]</scope>
    <source>
        <strain evidence="8 9">SEMIA 5080</strain>
    </source>
</reference>
<dbReference type="GO" id="GO:0016709">
    <property type="term" value="F:oxidoreductase activity, acting on paired donors, with incorporation or reduction of molecular oxygen, NAD(P)H as one donor, and incorporation of one atom of oxygen"/>
    <property type="evidence" value="ECO:0007669"/>
    <property type="project" value="UniProtKB-ARBA"/>
</dbReference>
<evidence type="ECO:0000256" key="3">
    <source>
        <dbReference type="ARBA" id="ARBA00022630"/>
    </source>
</evidence>
<dbReference type="Pfam" id="PF07976">
    <property type="entry name" value="Phe_hydrox_dim"/>
    <property type="match status" value="1"/>
</dbReference>
<accession>A0A837CLB2</accession>
<dbReference type="PANTHER" id="PTHR43004:SF19">
    <property type="entry name" value="BINDING MONOOXYGENASE, PUTATIVE (JCVI)-RELATED"/>
    <property type="match status" value="1"/>
</dbReference>
<dbReference type="CDD" id="cd02979">
    <property type="entry name" value="PHOX_C"/>
    <property type="match status" value="1"/>
</dbReference>
<evidence type="ECO:0000256" key="5">
    <source>
        <dbReference type="ARBA" id="ARBA00023002"/>
    </source>
</evidence>
<protein>
    <submittedName>
        <fullName evidence="8">Putative phenol 2-monooxygenase</fullName>
    </submittedName>
</protein>
<keyword evidence="4" id="KW-0274">FAD</keyword>
<name>A0A837CLB2_9BRAD</name>
<dbReference type="EMBL" id="ADOU02000004">
    <property type="protein sequence ID" value="KGJ69775.1"/>
    <property type="molecule type" value="Genomic_DNA"/>
</dbReference>
<dbReference type="InterPro" id="IPR002938">
    <property type="entry name" value="FAD-bd"/>
</dbReference>
<dbReference type="InterPro" id="IPR036188">
    <property type="entry name" value="FAD/NAD-bd_sf"/>
</dbReference>
<keyword evidence="3" id="KW-0285">Flavoprotein</keyword>
<dbReference type="Gene3D" id="3.40.30.20">
    <property type="match status" value="1"/>
</dbReference>
<evidence type="ECO:0000259" key="6">
    <source>
        <dbReference type="Pfam" id="PF01494"/>
    </source>
</evidence>
<dbReference type="SUPFAM" id="SSF54373">
    <property type="entry name" value="FAD-linked reductases, C-terminal domain"/>
    <property type="match status" value="1"/>
</dbReference>
<dbReference type="AlphaFoldDB" id="A0A837CLB2"/>
<evidence type="ECO:0000313" key="9">
    <source>
        <dbReference type="Proteomes" id="UP000024900"/>
    </source>
</evidence>
<dbReference type="PRINTS" id="PR00420">
    <property type="entry name" value="RNGMNOXGNASE"/>
</dbReference>
<dbReference type="InterPro" id="IPR038220">
    <property type="entry name" value="PHOX_C_sf"/>
</dbReference>
<evidence type="ECO:0000259" key="7">
    <source>
        <dbReference type="Pfam" id="PF07976"/>
    </source>
</evidence>
<dbReference type="SUPFAM" id="SSF51905">
    <property type="entry name" value="FAD/NAD(P)-binding domain"/>
    <property type="match status" value="1"/>
</dbReference>
<dbReference type="InterPro" id="IPR036249">
    <property type="entry name" value="Thioredoxin-like_sf"/>
</dbReference>
<sequence>MQFHLNGFQPGDPEIADPAERVQAPGAAGGVPDEVDVLIVGCGPAGLTLAAQLAQFPDIKTCIVEQKPGRLSVGQADGVACRTMEMFHAFGFSERVLKEAYWVNETTFWKPDERRPETIVRSGRVQDVEDGLSEFPHVILNQARIHDGFLDVMRKSPAKLEPYYSRRLLDLQVDPASGPADHAVTVRLERVDAENEGKVETIRARYVVGCDGARSTVRKSIGRELHGDSANHAWGVMDVLAVTDFPDIRFKALIQSAKDGSLLIIPREGGYMVRIYVELAKLDVGERVASRNITADDVIAKAQRILKPHTLDVKEIAWWSVYEIGQRLTDKFDDVPEAETATRLPRIFIAGDACHTHSPKAGQGMNVSMQDAFNLGWKLAAVLRKQSAPSLLHSYSAERQAVAKELIDFDREWSGILASAAKAGGADAAMTQDYFVRHGRYTAGTATHYTPSVLTGALSHQHLAEGLVIGKRFHSAPVIRLADAKPVHLGHAAQADGRFRIYAFSGAENPAAAGSAIRALCNFLTEAGESPVRRYTPGGADIDAVIDLRAVFQQDHRELAIEAMPPLLLPRKGRYGLLDYEKMFCPDFKSGHDVFAMRGIDRKAGCMVVVRPDQYVANVLPLDDLAGLASYFDGFMLPVN</sequence>
<dbReference type="Proteomes" id="UP000024900">
    <property type="component" value="Unassembled WGS sequence"/>
</dbReference>
<keyword evidence="8" id="KW-0503">Monooxygenase</keyword>
<evidence type="ECO:0000256" key="2">
    <source>
        <dbReference type="ARBA" id="ARBA00007801"/>
    </source>
</evidence>
<feature type="domain" description="FAD-binding" evidence="6">
    <location>
        <begin position="34"/>
        <end position="409"/>
    </location>
</feature>